<evidence type="ECO:0000313" key="1">
    <source>
        <dbReference type="EMBL" id="BCJ70363.1"/>
    </source>
</evidence>
<dbReference type="RefSeq" id="WP_212820205.1">
    <property type="nucleotide sequence ID" value="NZ_AP023359.1"/>
</dbReference>
<dbReference type="KEGG" id="pry:Prubr_73840"/>
<dbReference type="AlphaFoldDB" id="A0A810NFZ0"/>
<gene>
    <name evidence="1" type="ORF">Prubr_73840</name>
</gene>
<organism evidence="1 2">
    <name type="scientific">Polymorphospora rubra</name>
    <dbReference type="NCBI Taxonomy" id="338584"/>
    <lineage>
        <taxon>Bacteria</taxon>
        <taxon>Bacillati</taxon>
        <taxon>Actinomycetota</taxon>
        <taxon>Actinomycetes</taxon>
        <taxon>Micromonosporales</taxon>
        <taxon>Micromonosporaceae</taxon>
        <taxon>Polymorphospora</taxon>
    </lineage>
</organism>
<name>A0A810NFZ0_9ACTN</name>
<proteinExistence type="predicted"/>
<evidence type="ECO:0000313" key="2">
    <source>
        <dbReference type="Proteomes" id="UP000680866"/>
    </source>
</evidence>
<keyword evidence="2" id="KW-1185">Reference proteome</keyword>
<dbReference type="Proteomes" id="UP000680866">
    <property type="component" value="Chromosome"/>
</dbReference>
<sequence>MRAKLRDDLMYVATEAGVYLETGTTSTEISGGAAYGLIRRIAPHLDGSRTVAELTESLPPTNSGWSPIWSPCSSTVASPVTWTGSRPTGYRTGN</sequence>
<reference evidence="1" key="1">
    <citation type="submission" date="2020-08" db="EMBL/GenBank/DDBJ databases">
        <title>Whole genome shotgun sequence of Polymorphospora rubra NBRC 101157.</title>
        <authorList>
            <person name="Komaki H."/>
            <person name="Tamura T."/>
        </authorList>
    </citation>
    <scope>NUCLEOTIDE SEQUENCE</scope>
    <source>
        <strain evidence="1">NBRC 101157</strain>
    </source>
</reference>
<accession>A0A810NFZ0</accession>
<dbReference type="EMBL" id="AP023359">
    <property type="protein sequence ID" value="BCJ70363.1"/>
    <property type="molecule type" value="Genomic_DNA"/>
</dbReference>
<protein>
    <submittedName>
        <fullName evidence="1">Uncharacterized protein</fullName>
    </submittedName>
</protein>